<evidence type="ECO:0000256" key="10">
    <source>
        <dbReference type="HAMAP-Rule" id="MF_01818"/>
    </source>
</evidence>
<keyword evidence="8 10" id="KW-0862">Zinc</keyword>
<evidence type="ECO:0000256" key="3">
    <source>
        <dbReference type="ARBA" id="ARBA00022694"/>
    </source>
</evidence>
<dbReference type="EC" id="3.1.26.11" evidence="2 10"/>
<dbReference type="GO" id="GO:0042802">
    <property type="term" value="F:identical protein binding"/>
    <property type="evidence" value="ECO:0007669"/>
    <property type="project" value="UniProtKB-ARBA"/>
</dbReference>
<feature type="binding site" evidence="10">
    <location>
        <position position="65"/>
    </location>
    <ligand>
        <name>Zn(2+)</name>
        <dbReference type="ChEBI" id="CHEBI:29105"/>
        <label>1</label>
        <note>catalytic</note>
    </ligand>
</feature>
<dbReference type="NCBIfam" id="NF000801">
    <property type="entry name" value="PRK00055.1-3"/>
    <property type="match status" value="1"/>
</dbReference>
<dbReference type="Pfam" id="PF23023">
    <property type="entry name" value="Anti-Pycsar_Apyc1"/>
    <property type="match status" value="1"/>
</dbReference>
<gene>
    <name evidence="10 11" type="primary">rnz</name>
    <name evidence="11" type="ORF">GCM10010911_22050</name>
</gene>
<dbReference type="InterPro" id="IPR036866">
    <property type="entry name" value="RibonucZ/Hydroxyglut_hydro"/>
</dbReference>
<evidence type="ECO:0000256" key="1">
    <source>
        <dbReference type="ARBA" id="ARBA00011738"/>
    </source>
</evidence>
<feature type="binding site" evidence="10">
    <location>
        <position position="68"/>
    </location>
    <ligand>
        <name>Zn(2+)</name>
        <dbReference type="ChEBI" id="CHEBI:29105"/>
        <label>2</label>
        <note>catalytic</note>
    </ligand>
</feature>
<feature type="binding site" evidence="10">
    <location>
        <position position="67"/>
    </location>
    <ligand>
        <name>Zn(2+)</name>
        <dbReference type="ChEBI" id="CHEBI:29105"/>
        <label>2</label>
        <note>catalytic</note>
    </ligand>
</feature>
<comment type="subunit">
    <text evidence="1 10">Homodimer.</text>
</comment>
<evidence type="ECO:0000256" key="6">
    <source>
        <dbReference type="ARBA" id="ARBA00022759"/>
    </source>
</evidence>
<dbReference type="AlphaFoldDB" id="A0A916YVM4"/>
<dbReference type="InterPro" id="IPR013471">
    <property type="entry name" value="RNase_Z/BN"/>
</dbReference>
<evidence type="ECO:0000313" key="11">
    <source>
        <dbReference type="EMBL" id="GGD63909.1"/>
    </source>
</evidence>
<feature type="active site" description="Proton acceptor" evidence="10">
    <location>
        <position position="67"/>
    </location>
</feature>
<evidence type="ECO:0000256" key="7">
    <source>
        <dbReference type="ARBA" id="ARBA00022801"/>
    </source>
</evidence>
<feature type="binding site" evidence="10">
    <location>
        <position position="63"/>
    </location>
    <ligand>
        <name>Zn(2+)</name>
        <dbReference type="ChEBI" id="CHEBI:29105"/>
        <label>1</label>
        <note>catalytic</note>
    </ligand>
</feature>
<feature type="binding site" evidence="10">
    <location>
        <position position="141"/>
    </location>
    <ligand>
        <name>Zn(2+)</name>
        <dbReference type="ChEBI" id="CHEBI:29105"/>
        <label>1</label>
        <note>catalytic</note>
    </ligand>
</feature>
<sequence length="315" mass="34048">MRIIFLGTSAGRPTKARNVTSIALKLPDPANGFWLIDCGEGTQHRLLSSKLKLNRLERILITHLHGDHIYGLPGLLTSRSYFDGAGPLQIYGPIGIRAYLEGVFEHSGVHLEYELDFIEIDSTGIIAQDDGFIVEAAPLEHRMPSYGYRITELPQPGHLDLTKLAELKVPPGPLYGRLKRGEDVKLAGGVIIRSSDVVGPSVPGRIVTILGDTKPCGNAVILAQGADLLVHEATFGAGMEEKAEAYGHSTVLQAAEIAAKAGVRQLLLTHFSSRFDDEAVEKLTADAQTIFPDTVAARDYLEIHVPRMGSNASSV</sequence>
<accession>A0A916YVM4</accession>
<evidence type="ECO:0000256" key="8">
    <source>
        <dbReference type="ARBA" id="ARBA00022833"/>
    </source>
</evidence>
<dbReference type="Proteomes" id="UP000612456">
    <property type="component" value="Unassembled WGS sequence"/>
</dbReference>
<evidence type="ECO:0000256" key="5">
    <source>
        <dbReference type="ARBA" id="ARBA00022723"/>
    </source>
</evidence>
<keyword evidence="12" id="KW-1185">Reference proteome</keyword>
<comment type="catalytic activity">
    <reaction evidence="10">
        <text>Endonucleolytic cleavage of RNA, removing extra 3' nucleotides from tRNA precursor, generating 3' termini of tRNAs. A 3'-hydroxy group is left at the tRNA terminus and a 5'-phosphoryl group is left at the trailer molecule.</text>
        <dbReference type="EC" id="3.1.26.11"/>
    </reaction>
</comment>
<dbReference type="Gene3D" id="3.60.15.10">
    <property type="entry name" value="Ribonuclease Z/Hydroxyacylglutathione hydrolase-like"/>
    <property type="match status" value="1"/>
</dbReference>
<evidence type="ECO:0000256" key="2">
    <source>
        <dbReference type="ARBA" id="ARBA00012477"/>
    </source>
</evidence>
<keyword evidence="4 10" id="KW-0540">Nuclease</keyword>
<reference evidence="11" key="2">
    <citation type="submission" date="2020-09" db="EMBL/GenBank/DDBJ databases">
        <authorList>
            <person name="Sun Q."/>
            <person name="Zhou Y."/>
        </authorList>
    </citation>
    <scope>NUCLEOTIDE SEQUENCE</scope>
    <source>
        <strain evidence="11">CGMCC 1.15178</strain>
    </source>
</reference>
<keyword evidence="3 10" id="KW-0819">tRNA processing</keyword>
<dbReference type="SUPFAM" id="SSF56281">
    <property type="entry name" value="Metallo-hydrolase/oxidoreductase"/>
    <property type="match status" value="1"/>
</dbReference>
<dbReference type="CDD" id="cd07717">
    <property type="entry name" value="RNaseZ_ZiPD-like_MBL-fold"/>
    <property type="match status" value="1"/>
</dbReference>
<feature type="binding site" evidence="10">
    <location>
        <position position="212"/>
    </location>
    <ligand>
        <name>Zn(2+)</name>
        <dbReference type="ChEBI" id="CHEBI:29105"/>
        <label>1</label>
        <note>catalytic</note>
    </ligand>
</feature>
<comment type="caution">
    <text evidence="11">The sequence shown here is derived from an EMBL/GenBank/DDBJ whole genome shotgun (WGS) entry which is preliminary data.</text>
</comment>
<dbReference type="EMBL" id="BMHP01000002">
    <property type="protein sequence ID" value="GGD63909.1"/>
    <property type="molecule type" value="Genomic_DNA"/>
</dbReference>
<evidence type="ECO:0000256" key="4">
    <source>
        <dbReference type="ARBA" id="ARBA00022722"/>
    </source>
</evidence>
<keyword evidence="7 10" id="KW-0378">Hydrolase</keyword>
<proteinExistence type="inferred from homology"/>
<dbReference type="NCBIfam" id="TIGR02651">
    <property type="entry name" value="RNase_Z"/>
    <property type="match status" value="1"/>
</dbReference>
<organism evidence="11 12">
    <name type="scientific">Paenibacillus nasutitermitis</name>
    <dbReference type="NCBI Taxonomy" id="1652958"/>
    <lineage>
        <taxon>Bacteria</taxon>
        <taxon>Bacillati</taxon>
        <taxon>Bacillota</taxon>
        <taxon>Bacilli</taxon>
        <taxon>Bacillales</taxon>
        <taxon>Paenibacillaceae</taxon>
        <taxon>Paenibacillus</taxon>
    </lineage>
</organism>
<dbReference type="PANTHER" id="PTHR46018">
    <property type="entry name" value="ZINC PHOSPHODIESTERASE ELAC PROTEIN 1"/>
    <property type="match status" value="1"/>
</dbReference>
<keyword evidence="6 10" id="KW-0255">Endonuclease</keyword>
<feature type="binding site" evidence="10">
    <location>
        <position position="212"/>
    </location>
    <ligand>
        <name>Zn(2+)</name>
        <dbReference type="ChEBI" id="CHEBI:29105"/>
        <label>2</label>
        <note>catalytic</note>
    </ligand>
</feature>
<protein>
    <recommendedName>
        <fullName evidence="2 10">Ribonuclease Z</fullName>
        <shortName evidence="10">RNase Z</shortName>
        <ecNumber evidence="2 10">3.1.26.11</ecNumber>
    </recommendedName>
    <alternativeName>
        <fullName evidence="10">tRNA 3 endonuclease</fullName>
    </alternativeName>
    <alternativeName>
        <fullName evidence="10">tRNase Z</fullName>
    </alternativeName>
</protein>
<evidence type="ECO:0000256" key="9">
    <source>
        <dbReference type="ARBA" id="ARBA00057812"/>
    </source>
</evidence>
<dbReference type="GO" id="GO:0008270">
    <property type="term" value="F:zinc ion binding"/>
    <property type="evidence" value="ECO:0007669"/>
    <property type="project" value="UniProtKB-UniRule"/>
</dbReference>
<reference evidence="11" key="1">
    <citation type="journal article" date="2014" name="Int. J. Syst. Evol. Microbiol.">
        <title>Complete genome sequence of Corynebacterium casei LMG S-19264T (=DSM 44701T), isolated from a smear-ripened cheese.</title>
        <authorList>
            <consortium name="US DOE Joint Genome Institute (JGI-PGF)"/>
            <person name="Walter F."/>
            <person name="Albersmeier A."/>
            <person name="Kalinowski J."/>
            <person name="Ruckert C."/>
        </authorList>
    </citation>
    <scope>NUCLEOTIDE SEQUENCE</scope>
    <source>
        <strain evidence="11">CGMCC 1.15178</strain>
    </source>
</reference>
<comment type="cofactor">
    <cofactor evidence="10">
        <name>Zn(2+)</name>
        <dbReference type="ChEBI" id="CHEBI:29105"/>
    </cofactor>
    <text evidence="10">Binds 2 Zn(2+) ions.</text>
</comment>
<comment type="similarity">
    <text evidence="10">Belongs to the RNase Z family.</text>
</comment>
<dbReference type="FunFam" id="3.60.15.10:FF:000002">
    <property type="entry name" value="Ribonuclease Z"/>
    <property type="match status" value="1"/>
</dbReference>
<keyword evidence="5 10" id="KW-0479">Metal-binding</keyword>
<evidence type="ECO:0000313" key="12">
    <source>
        <dbReference type="Proteomes" id="UP000612456"/>
    </source>
</evidence>
<feature type="binding site" evidence="10">
    <location>
        <position position="270"/>
    </location>
    <ligand>
        <name>Zn(2+)</name>
        <dbReference type="ChEBI" id="CHEBI:29105"/>
        <label>2</label>
        <note>catalytic</note>
    </ligand>
</feature>
<comment type="function">
    <text evidence="9 10">Zinc phosphodiesterase, which displays some tRNA 3'-processing endonuclease activity. Probably involved in tRNA maturation, by removing a 3'-trailer from precursor tRNA.</text>
</comment>
<name>A0A916YVM4_9BACL</name>
<dbReference type="PANTHER" id="PTHR46018:SF2">
    <property type="entry name" value="ZINC PHOSPHODIESTERASE ELAC PROTEIN 1"/>
    <property type="match status" value="1"/>
</dbReference>
<dbReference type="HAMAP" id="MF_01818">
    <property type="entry name" value="RNase_Z_BN"/>
    <property type="match status" value="1"/>
</dbReference>
<dbReference type="GO" id="GO:0042781">
    <property type="term" value="F:3'-tRNA processing endoribonuclease activity"/>
    <property type="evidence" value="ECO:0007669"/>
    <property type="project" value="UniProtKB-UniRule"/>
</dbReference>
<dbReference type="RefSeq" id="WP_188992037.1">
    <property type="nucleotide sequence ID" value="NZ_BMHP01000002.1"/>
</dbReference>